<sequence length="43" mass="5095">MINTLLQSPVIYFNLFKAVEYRLALEKRGEMIVCNYNRNQLTS</sequence>
<organism evidence="1">
    <name type="scientific">Rhizophora mucronata</name>
    <name type="common">Asiatic mangrove</name>
    <dbReference type="NCBI Taxonomy" id="61149"/>
    <lineage>
        <taxon>Eukaryota</taxon>
        <taxon>Viridiplantae</taxon>
        <taxon>Streptophyta</taxon>
        <taxon>Embryophyta</taxon>
        <taxon>Tracheophyta</taxon>
        <taxon>Spermatophyta</taxon>
        <taxon>Magnoliopsida</taxon>
        <taxon>eudicotyledons</taxon>
        <taxon>Gunneridae</taxon>
        <taxon>Pentapetalae</taxon>
        <taxon>rosids</taxon>
        <taxon>fabids</taxon>
        <taxon>Malpighiales</taxon>
        <taxon>Rhizophoraceae</taxon>
        <taxon>Rhizophora</taxon>
    </lineage>
</organism>
<accession>A0A2P2PDV1</accession>
<proteinExistence type="predicted"/>
<evidence type="ECO:0000313" key="1">
    <source>
        <dbReference type="EMBL" id="MBX52918.1"/>
    </source>
</evidence>
<dbReference type="EMBL" id="GGEC01072434">
    <property type="protein sequence ID" value="MBX52918.1"/>
    <property type="molecule type" value="Transcribed_RNA"/>
</dbReference>
<reference evidence="1" key="1">
    <citation type="submission" date="2018-02" db="EMBL/GenBank/DDBJ databases">
        <title>Rhizophora mucronata_Transcriptome.</title>
        <authorList>
            <person name="Meera S.P."/>
            <person name="Sreeshan A."/>
            <person name="Augustine A."/>
        </authorList>
    </citation>
    <scope>NUCLEOTIDE SEQUENCE</scope>
    <source>
        <tissue evidence="1">Leaf</tissue>
    </source>
</reference>
<name>A0A2P2PDV1_RHIMU</name>
<dbReference type="AlphaFoldDB" id="A0A2P2PDV1"/>
<protein>
    <submittedName>
        <fullName evidence="1">Uncharacterized protein</fullName>
    </submittedName>
</protein>